<proteinExistence type="predicted"/>
<comment type="caution">
    <text evidence="1">The sequence shown here is derived from an EMBL/GenBank/DDBJ whole genome shotgun (WGS) entry which is preliminary data.</text>
</comment>
<keyword evidence="2" id="KW-1185">Reference proteome</keyword>
<gene>
    <name evidence="1" type="ORF">K461DRAFT_277509</name>
</gene>
<sequence length="65" mass="7069">MVVCRRACASQQTDALRYAGLTFGRILLWPCECADTPTVTLFPRSPTITLPPTPPSLTSYLTAPT</sequence>
<name>A0A9P4J4E2_9PEZI</name>
<dbReference type="EMBL" id="ML996084">
    <property type="protein sequence ID" value="KAF2154386.1"/>
    <property type="molecule type" value="Genomic_DNA"/>
</dbReference>
<evidence type="ECO:0000313" key="2">
    <source>
        <dbReference type="Proteomes" id="UP000799439"/>
    </source>
</evidence>
<protein>
    <submittedName>
        <fullName evidence="1">Uncharacterized protein</fullName>
    </submittedName>
</protein>
<reference evidence="1" key="1">
    <citation type="journal article" date="2020" name="Stud. Mycol.">
        <title>101 Dothideomycetes genomes: a test case for predicting lifestyles and emergence of pathogens.</title>
        <authorList>
            <person name="Haridas S."/>
            <person name="Albert R."/>
            <person name="Binder M."/>
            <person name="Bloem J."/>
            <person name="Labutti K."/>
            <person name="Salamov A."/>
            <person name="Andreopoulos B."/>
            <person name="Baker S."/>
            <person name="Barry K."/>
            <person name="Bills G."/>
            <person name="Bluhm B."/>
            <person name="Cannon C."/>
            <person name="Castanera R."/>
            <person name="Culley D."/>
            <person name="Daum C."/>
            <person name="Ezra D."/>
            <person name="Gonzalez J."/>
            <person name="Henrissat B."/>
            <person name="Kuo A."/>
            <person name="Liang C."/>
            <person name="Lipzen A."/>
            <person name="Lutzoni F."/>
            <person name="Magnuson J."/>
            <person name="Mondo S."/>
            <person name="Nolan M."/>
            <person name="Ohm R."/>
            <person name="Pangilinan J."/>
            <person name="Park H.-J."/>
            <person name="Ramirez L."/>
            <person name="Alfaro M."/>
            <person name="Sun H."/>
            <person name="Tritt A."/>
            <person name="Yoshinaga Y."/>
            <person name="Zwiers L.-H."/>
            <person name="Turgeon B."/>
            <person name="Goodwin S."/>
            <person name="Spatafora J."/>
            <person name="Crous P."/>
            <person name="Grigoriev I."/>
        </authorList>
    </citation>
    <scope>NUCLEOTIDE SEQUENCE</scope>
    <source>
        <strain evidence="1">CBS 260.36</strain>
    </source>
</reference>
<organism evidence="1 2">
    <name type="scientific">Myriangium duriaei CBS 260.36</name>
    <dbReference type="NCBI Taxonomy" id="1168546"/>
    <lineage>
        <taxon>Eukaryota</taxon>
        <taxon>Fungi</taxon>
        <taxon>Dikarya</taxon>
        <taxon>Ascomycota</taxon>
        <taxon>Pezizomycotina</taxon>
        <taxon>Dothideomycetes</taxon>
        <taxon>Dothideomycetidae</taxon>
        <taxon>Myriangiales</taxon>
        <taxon>Myriangiaceae</taxon>
        <taxon>Myriangium</taxon>
    </lineage>
</organism>
<dbReference type="Proteomes" id="UP000799439">
    <property type="component" value="Unassembled WGS sequence"/>
</dbReference>
<accession>A0A9P4J4E2</accession>
<dbReference type="AlphaFoldDB" id="A0A9P4J4E2"/>
<evidence type="ECO:0000313" key="1">
    <source>
        <dbReference type="EMBL" id="KAF2154386.1"/>
    </source>
</evidence>